<comment type="caution">
    <text evidence="14">The sequence shown here is derived from an EMBL/GenBank/DDBJ whole genome shotgun (WGS) entry which is preliminary data.</text>
</comment>
<proteinExistence type="inferred from homology"/>
<sequence>MVTNGERVERQKKGTSLSEKNKARGKKKLAPERKEKVLKFLCRDEINRMLPGKKDTITKNKQKVQRRVLSHCLSELHSQCNAEVGGPHSLQCRQFVHYWPFYITEPKARDRNTCAFLDRENELRFCTTLSSSMMQAGVCLRQDTVTTLPELTEKHRIRLKEEELSGLGSVRMAESETVCAAPGLNTLEPQCVSVHSGVSDVHHTDTSLVKTETDLGSTHTGDLKVESLNSTELGYVTHLHPEEIKTETDDGGYLKAEHISDLQVVTCVSIESDQMKCESSERLVSDLMNTVNNGAHVEDKIQTEPWQCAADDLKGHLTMNSSEKQYICAKSIKRLDQLSFCIQNETVHTDKKAYKCTQCGKCFNYRSDFISHQRIHTGEKPYKCTQCGKCFRSTSNLNGHQKIHTGEKPYKCTQCGKCFRSTSNLNCHSKMHTGEKPYKCTQCGKCFHFQSLLNAHQRIHTGERPYICTRCGKGFHAKCQLNVHERAHTGERPYTCAQCGKSYINASNLWYHNKIHTGEKPYKCHQCGKRCSRSHELTRHLQTHTDEKTYKCTMCEKCFKNRSNFNSHQRIHTGEKPFKCAWCEQCFSDRVKLNIHQKIHTGENPHKCTHCGKCFHYQSRLNAHQRMHTGEKPYTCADCGKGFSKRYHLNTHQNIHTGEKPYKCTWCGKCFNNKSNLNTHQRLHTGEKARQSFTDS</sequence>
<dbReference type="FunFam" id="3.30.160.60:FF:001530">
    <property type="entry name" value="Zinc finger protein 268"/>
    <property type="match status" value="1"/>
</dbReference>
<dbReference type="GO" id="GO:0000978">
    <property type="term" value="F:RNA polymerase II cis-regulatory region sequence-specific DNA binding"/>
    <property type="evidence" value="ECO:0007669"/>
    <property type="project" value="TreeGrafter"/>
</dbReference>
<feature type="domain" description="C2H2-type" evidence="13">
    <location>
        <begin position="466"/>
        <end position="493"/>
    </location>
</feature>
<dbReference type="FunFam" id="3.30.160.60:FF:000557">
    <property type="entry name" value="zinc finger and SCAN domain-containing protein 29"/>
    <property type="match status" value="1"/>
</dbReference>
<keyword evidence="8" id="KW-0238">DNA-binding</keyword>
<keyword evidence="3" id="KW-0479">Metal-binding</keyword>
<evidence type="ECO:0000256" key="7">
    <source>
        <dbReference type="ARBA" id="ARBA00023015"/>
    </source>
</evidence>
<gene>
    <name evidence="14" type="ORF">ANANG_G00211060</name>
</gene>
<evidence type="ECO:0000313" key="14">
    <source>
        <dbReference type="EMBL" id="KAG5839968.1"/>
    </source>
</evidence>
<comment type="subcellular location">
    <subcellularLocation>
        <location evidence="1">Nucleus</location>
    </subcellularLocation>
</comment>
<feature type="domain" description="C2H2-type" evidence="13">
    <location>
        <begin position="634"/>
        <end position="661"/>
    </location>
</feature>
<evidence type="ECO:0000256" key="6">
    <source>
        <dbReference type="ARBA" id="ARBA00022833"/>
    </source>
</evidence>
<keyword evidence="7" id="KW-0805">Transcription regulation</keyword>
<accession>A0A9D3RR78</accession>
<dbReference type="GO" id="GO:0045944">
    <property type="term" value="P:positive regulation of transcription by RNA polymerase II"/>
    <property type="evidence" value="ECO:0007669"/>
    <property type="project" value="UniProtKB-ARBA"/>
</dbReference>
<feature type="domain" description="C2H2-type" evidence="13">
    <location>
        <begin position="410"/>
        <end position="437"/>
    </location>
</feature>
<feature type="domain" description="C2H2-type" evidence="13">
    <location>
        <begin position="606"/>
        <end position="633"/>
    </location>
</feature>
<evidence type="ECO:0000256" key="12">
    <source>
        <dbReference type="SAM" id="MobiDB-lite"/>
    </source>
</evidence>
<dbReference type="Gene3D" id="3.30.160.60">
    <property type="entry name" value="Classic Zinc Finger"/>
    <property type="match status" value="12"/>
</dbReference>
<evidence type="ECO:0000256" key="11">
    <source>
        <dbReference type="PROSITE-ProRule" id="PRU00042"/>
    </source>
</evidence>
<evidence type="ECO:0000256" key="2">
    <source>
        <dbReference type="ARBA" id="ARBA00006991"/>
    </source>
</evidence>
<dbReference type="EMBL" id="JAFIRN010000011">
    <property type="protein sequence ID" value="KAG5839968.1"/>
    <property type="molecule type" value="Genomic_DNA"/>
</dbReference>
<evidence type="ECO:0000256" key="4">
    <source>
        <dbReference type="ARBA" id="ARBA00022737"/>
    </source>
</evidence>
<dbReference type="GO" id="GO:0005634">
    <property type="term" value="C:nucleus"/>
    <property type="evidence" value="ECO:0007669"/>
    <property type="project" value="UniProtKB-SubCell"/>
</dbReference>
<dbReference type="InterPro" id="IPR036236">
    <property type="entry name" value="Znf_C2H2_sf"/>
</dbReference>
<feature type="domain" description="C2H2-type" evidence="13">
    <location>
        <begin position="354"/>
        <end position="381"/>
    </location>
</feature>
<feature type="domain" description="C2H2-type" evidence="13">
    <location>
        <begin position="578"/>
        <end position="605"/>
    </location>
</feature>
<dbReference type="Pfam" id="PF00096">
    <property type="entry name" value="zf-C2H2"/>
    <property type="match status" value="10"/>
</dbReference>
<dbReference type="FunFam" id="3.30.160.60:FF:000358">
    <property type="entry name" value="zinc finger protein 24"/>
    <property type="match status" value="1"/>
</dbReference>
<dbReference type="PANTHER" id="PTHR19818">
    <property type="entry name" value="ZINC FINGER PROTEIN ZIC AND GLI"/>
    <property type="match status" value="1"/>
</dbReference>
<dbReference type="FunFam" id="3.30.160.60:FF:000902">
    <property type="entry name" value="Zinc finger protein 445"/>
    <property type="match status" value="1"/>
</dbReference>
<dbReference type="AlphaFoldDB" id="A0A9D3RR78"/>
<dbReference type="FunFam" id="3.30.160.60:FF:000862">
    <property type="entry name" value="zinc finger protein 697"/>
    <property type="match status" value="1"/>
</dbReference>
<keyword evidence="9" id="KW-0804">Transcription</keyword>
<dbReference type="SUPFAM" id="SSF57667">
    <property type="entry name" value="beta-beta-alpha zinc fingers"/>
    <property type="match status" value="7"/>
</dbReference>
<evidence type="ECO:0000256" key="10">
    <source>
        <dbReference type="ARBA" id="ARBA00023242"/>
    </source>
</evidence>
<dbReference type="FunFam" id="3.30.160.60:FF:001270">
    <property type="entry name" value="zinc finger protein 583 isoform X1"/>
    <property type="match status" value="1"/>
</dbReference>
<feature type="domain" description="C2H2-type" evidence="13">
    <location>
        <begin position="662"/>
        <end position="689"/>
    </location>
</feature>
<dbReference type="InterPro" id="IPR050329">
    <property type="entry name" value="GLI_C2H2-zinc-finger"/>
</dbReference>
<keyword evidence="10" id="KW-0539">Nucleus</keyword>
<keyword evidence="15" id="KW-1185">Reference proteome</keyword>
<dbReference type="FunFam" id="3.30.160.60:FF:002343">
    <property type="entry name" value="Zinc finger protein 33A"/>
    <property type="match status" value="4"/>
</dbReference>
<dbReference type="Proteomes" id="UP001044222">
    <property type="component" value="Chromosome 11"/>
</dbReference>
<dbReference type="InterPro" id="IPR013087">
    <property type="entry name" value="Znf_C2H2_type"/>
</dbReference>
<feature type="domain" description="C2H2-type" evidence="13">
    <location>
        <begin position="522"/>
        <end position="549"/>
    </location>
</feature>
<dbReference type="PROSITE" id="PS50157">
    <property type="entry name" value="ZINC_FINGER_C2H2_2"/>
    <property type="match status" value="12"/>
</dbReference>
<evidence type="ECO:0000256" key="3">
    <source>
        <dbReference type="ARBA" id="ARBA00022723"/>
    </source>
</evidence>
<dbReference type="GO" id="GO:0000981">
    <property type="term" value="F:DNA-binding transcription factor activity, RNA polymerase II-specific"/>
    <property type="evidence" value="ECO:0007669"/>
    <property type="project" value="TreeGrafter"/>
</dbReference>
<organism evidence="14 15">
    <name type="scientific">Anguilla anguilla</name>
    <name type="common">European freshwater eel</name>
    <name type="synonym">Muraena anguilla</name>
    <dbReference type="NCBI Taxonomy" id="7936"/>
    <lineage>
        <taxon>Eukaryota</taxon>
        <taxon>Metazoa</taxon>
        <taxon>Chordata</taxon>
        <taxon>Craniata</taxon>
        <taxon>Vertebrata</taxon>
        <taxon>Euteleostomi</taxon>
        <taxon>Actinopterygii</taxon>
        <taxon>Neopterygii</taxon>
        <taxon>Teleostei</taxon>
        <taxon>Anguilliformes</taxon>
        <taxon>Anguillidae</taxon>
        <taxon>Anguilla</taxon>
    </lineage>
</organism>
<keyword evidence="6" id="KW-0862">Zinc</keyword>
<feature type="compositionally biased region" description="Basic and acidic residues" evidence="12">
    <location>
        <begin position="1"/>
        <end position="12"/>
    </location>
</feature>
<dbReference type="FunFam" id="3.30.160.60:FF:000478">
    <property type="entry name" value="Zinc finger protein 133"/>
    <property type="match status" value="2"/>
</dbReference>
<dbReference type="PROSITE" id="PS00028">
    <property type="entry name" value="ZINC_FINGER_C2H2_1"/>
    <property type="match status" value="12"/>
</dbReference>
<evidence type="ECO:0000256" key="5">
    <source>
        <dbReference type="ARBA" id="ARBA00022771"/>
    </source>
</evidence>
<feature type="domain" description="C2H2-type" evidence="13">
    <location>
        <begin position="494"/>
        <end position="521"/>
    </location>
</feature>
<evidence type="ECO:0000256" key="9">
    <source>
        <dbReference type="ARBA" id="ARBA00023163"/>
    </source>
</evidence>
<feature type="domain" description="C2H2-type" evidence="13">
    <location>
        <begin position="382"/>
        <end position="409"/>
    </location>
</feature>
<keyword evidence="4" id="KW-0677">Repeat</keyword>
<dbReference type="SMART" id="SM00355">
    <property type="entry name" value="ZnF_C2H2"/>
    <property type="match status" value="12"/>
</dbReference>
<keyword evidence="5 11" id="KW-0863">Zinc-finger</keyword>
<comment type="similarity">
    <text evidence="2">Belongs to the krueppel C2H2-type zinc-finger protein family.</text>
</comment>
<reference evidence="14" key="1">
    <citation type="submission" date="2021-01" db="EMBL/GenBank/DDBJ databases">
        <title>A chromosome-scale assembly of European eel, Anguilla anguilla.</title>
        <authorList>
            <person name="Henkel C."/>
            <person name="Jong-Raadsen S.A."/>
            <person name="Dufour S."/>
            <person name="Weltzien F.-A."/>
            <person name="Palstra A.P."/>
            <person name="Pelster B."/>
            <person name="Spaink H.P."/>
            <person name="Van Den Thillart G.E."/>
            <person name="Jansen H."/>
            <person name="Zahm M."/>
            <person name="Klopp C."/>
            <person name="Cedric C."/>
            <person name="Louis A."/>
            <person name="Berthelot C."/>
            <person name="Parey E."/>
            <person name="Roest Crollius H."/>
            <person name="Montfort J."/>
            <person name="Robinson-Rechavi M."/>
            <person name="Bucao C."/>
            <person name="Bouchez O."/>
            <person name="Gislard M."/>
            <person name="Lluch J."/>
            <person name="Milhes M."/>
            <person name="Lampietro C."/>
            <person name="Lopez Roques C."/>
            <person name="Donnadieu C."/>
            <person name="Braasch I."/>
            <person name="Desvignes T."/>
            <person name="Postlethwait J."/>
            <person name="Bobe J."/>
            <person name="Guiguen Y."/>
            <person name="Dirks R."/>
        </authorList>
    </citation>
    <scope>NUCLEOTIDE SEQUENCE</scope>
    <source>
        <strain evidence="14">Tag_6206</strain>
        <tissue evidence="14">Liver</tissue>
    </source>
</reference>
<dbReference type="PANTHER" id="PTHR19818:SF158">
    <property type="entry name" value="C2H2-TYPE DOMAIN-CONTAINING PROTEIN-RELATED"/>
    <property type="match status" value="1"/>
</dbReference>
<evidence type="ECO:0000256" key="8">
    <source>
        <dbReference type="ARBA" id="ARBA00023125"/>
    </source>
</evidence>
<evidence type="ECO:0000313" key="15">
    <source>
        <dbReference type="Proteomes" id="UP001044222"/>
    </source>
</evidence>
<feature type="domain" description="C2H2-type" evidence="13">
    <location>
        <begin position="438"/>
        <end position="465"/>
    </location>
</feature>
<evidence type="ECO:0000259" key="13">
    <source>
        <dbReference type="PROSITE" id="PS50157"/>
    </source>
</evidence>
<protein>
    <recommendedName>
        <fullName evidence="13">C2H2-type domain-containing protein</fullName>
    </recommendedName>
</protein>
<feature type="domain" description="C2H2-type" evidence="13">
    <location>
        <begin position="550"/>
        <end position="577"/>
    </location>
</feature>
<evidence type="ECO:0000256" key="1">
    <source>
        <dbReference type="ARBA" id="ARBA00004123"/>
    </source>
</evidence>
<dbReference type="GO" id="GO:0008270">
    <property type="term" value="F:zinc ion binding"/>
    <property type="evidence" value="ECO:0007669"/>
    <property type="project" value="UniProtKB-KW"/>
</dbReference>
<feature type="region of interest" description="Disordered" evidence="12">
    <location>
        <begin position="1"/>
        <end position="31"/>
    </location>
</feature>
<name>A0A9D3RR78_ANGAN</name>